<evidence type="ECO:0000256" key="1">
    <source>
        <dbReference type="SAM" id="Phobius"/>
    </source>
</evidence>
<dbReference type="AlphaFoldDB" id="A0A1G9K610"/>
<sequence length="215" mass="24202">MNKGMKIIISIIIIVLILLGGTYYALMPEEKVSVEEGKIITIEQLIKESSIDNFEISKKPLGLQGKISITSQEFKDIVYSVMKTNNITELEDASIILENDKVKIVSPYKAFGIIDSQIEAYLTPNISDNNLNIEVSNLKLGKINLSDKTLINHLNSYKDKIPFTLNGKAITIDKSYTYPIVLNNIEIKENKIILDLNLQVNNIIDAISKYKINIK</sequence>
<gene>
    <name evidence="2" type="ORF">SAMN04515677_10217</name>
</gene>
<accession>A0A1G9K610</accession>
<evidence type="ECO:0000313" key="3">
    <source>
        <dbReference type="Proteomes" id="UP000199068"/>
    </source>
</evidence>
<proteinExistence type="predicted"/>
<evidence type="ECO:0000313" key="2">
    <source>
        <dbReference type="EMBL" id="SDL45119.1"/>
    </source>
</evidence>
<protein>
    <submittedName>
        <fullName evidence="2">Intein N-terminal splicing region</fullName>
    </submittedName>
</protein>
<feature type="transmembrane region" description="Helical" evidence="1">
    <location>
        <begin position="7"/>
        <end position="26"/>
    </location>
</feature>
<reference evidence="2 3" key="1">
    <citation type="submission" date="2016-10" db="EMBL/GenBank/DDBJ databases">
        <authorList>
            <person name="de Groot N.N."/>
        </authorList>
    </citation>
    <scope>NUCLEOTIDE SEQUENCE [LARGE SCALE GENOMIC DNA]</scope>
    <source>
        <strain evidence="2 3">DSM 797</strain>
    </source>
</reference>
<organism evidence="2 3">
    <name type="scientific">Romboutsia lituseburensis DSM 797</name>
    <dbReference type="NCBI Taxonomy" id="1121325"/>
    <lineage>
        <taxon>Bacteria</taxon>
        <taxon>Bacillati</taxon>
        <taxon>Bacillota</taxon>
        <taxon>Clostridia</taxon>
        <taxon>Peptostreptococcales</taxon>
        <taxon>Peptostreptococcaceae</taxon>
        <taxon>Romboutsia</taxon>
    </lineage>
</organism>
<dbReference type="Proteomes" id="UP000199068">
    <property type="component" value="Unassembled WGS sequence"/>
</dbReference>
<keyword evidence="1" id="KW-0472">Membrane</keyword>
<dbReference type="STRING" id="1121325.SAMN04515677_10217"/>
<keyword evidence="1" id="KW-1133">Transmembrane helix</keyword>
<dbReference type="EMBL" id="FNGW01000002">
    <property type="protein sequence ID" value="SDL45119.1"/>
    <property type="molecule type" value="Genomic_DNA"/>
</dbReference>
<dbReference type="RefSeq" id="WP_092722884.1">
    <property type="nucleotide sequence ID" value="NZ_FNGW01000002.1"/>
</dbReference>
<keyword evidence="1" id="KW-0812">Transmembrane</keyword>
<keyword evidence="3" id="KW-1185">Reference proteome</keyword>
<name>A0A1G9K610_9FIRM</name>